<dbReference type="SUPFAM" id="SSF50475">
    <property type="entry name" value="FMN-binding split barrel"/>
    <property type="match status" value="1"/>
</dbReference>
<sequence length="130" mass="14175">MAVFTDAEIAYLEAQPLIRIGSVSPSGQTDVSVATFGVDGDTLVSGGFAIEKTVRFKNVLSNPRVSVIIDDLPITDPWSPRGFKVRGTMVAEEHDGGMQFRITPEVIWSWGINTKTEGIPPMERRTVPEA</sequence>
<protein>
    <submittedName>
        <fullName evidence="2">Unannotated protein</fullName>
    </submittedName>
</protein>
<organism evidence="2">
    <name type="scientific">freshwater metagenome</name>
    <dbReference type="NCBI Taxonomy" id="449393"/>
    <lineage>
        <taxon>unclassified sequences</taxon>
        <taxon>metagenomes</taxon>
        <taxon>ecological metagenomes</taxon>
    </lineage>
</organism>
<feature type="domain" description="Pyridoxamine 5'-phosphate oxidase N-terminal" evidence="1">
    <location>
        <begin position="9"/>
        <end position="91"/>
    </location>
</feature>
<dbReference type="InterPro" id="IPR024031">
    <property type="entry name" value="MSMEG_5819/OxyR"/>
</dbReference>
<dbReference type="Pfam" id="PF01243">
    <property type="entry name" value="PNPOx_N"/>
    <property type="match status" value="1"/>
</dbReference>
<dbReference type="NCBIfam" id="TIGR04023">
    <property type="entry name" value="PPOX_MSMEG_5819"/>
    <property type="match status" value="1"/>
</dbReference>
<proteinExistence type="predicted"/>
<dbReference type="InterPro" id="IPR012349">
    <property type="entry name" value="Split_barrel_FMN-bd"/>
</dbReference>
<dbReference type="InterPro" id="IPR011576">
    <property type="entry name" value="Pyridox_Oxase_N"/>
</dbReference>
<dbReference type="Gene3D" id="2.30.110.10">
    <property type="entry name" value="Electron Transport, Fmn-binding Protein, Chain A"/>
    <property type="match status" value="1"/>
</dbReference>
<accession>A0A6J7P4F5</accession>
<dbReference type="AlphaFoldDB" id="A0A6J7P4F5"/>
<gene>
    <name evidence="2" type="ORF">UFOPK3974_01312</name>
</gene>
<evidence type="ECO:0000259" key="1">
    <source>
        <dbReference type="Pfam" id="PF01243"/>
    </source>
</evidence>
<name>A0A6J7P4F5_9ZZZZ</name>
<reference evidence="2" key="1">
    <citation type="submission" date="2020-05" db="EMBL/GenBank/DDBJ databases">
        <authorList>
            <person name="Chiriac C."/>
            <person name="Salcher M."/>
            <person name="Ghai R."/>
            <person name="Kavagutti S V."/>
        </authorList>
    </citation>
    <scope>NUCLEOTIDE SEQUENCE</scope>
</reference>
<dbReference type="EMBL" id="CAFBOR010000210">
    <property type="protein sequence ID" value="CAB4997702.1"/>
    <property type="molecule type" value="Genomic_DNA"/>
</dbReference>
<evidence type="ECO:0000313" key="2">
    <source>
        <dbReference type="EMBL" id="CAB4997702.1"/>
    </source>
</evidence>